<dbReference type="PRINTS" id="PR00364">
    <property type="entry name" value="DISEASERSIST"/>
</dbReference>
<dbReference type="RefSeq" id="XP_017979924.1">
    <property type="nucleotide sequence ID" value="XM_018124435.1"/>
</dbReference>
<dbReference type="Gramene" id="Tc07v2_t004170.7">
    <property type="protein sequence ID" value="Tc07v2_p004170.7"/>
    <property type="gene ID" value="Tc07v2_g004170"/>
</dbReference>
<dbReference type="Gramene" id="Tc07v2_t004170.1">
    <property type="protein sequence ID" value="Tc07v2_p004170.1"/>
    <property type="gene ID" value="Tc07v2_g004170"/>
</dbReference>
<dbReference type="SUPFAM" id="SSF52047">
    <property type="entry name" value="RNI-like"/>
    <property type="match status" value="1"/>
</dbReference>
<organism evidence="10 16">
    <name type="scientific">Theobroma cacao</name>
    <name type="common">Cacao</name>
    <name type="synonym">Cocoa</name>
    <dbReference type="NCBI Taxonomy" id="3641"/>
    <lineage>
        <taxon>Eukaryota</taxon>
        <taxon>Viridiplantae</taxon>
        <taxon>Streptophyta</taxon>
        <taxon>Embryophyta</taxon>
        <taxon>Tracheophyta</taxon>
        <taxon>Spermatophyta</taxon>
        <taxon>Magnoliopsida</taxon>
        <taxon>eudicotyledons</taxon>
        <taxon>Gunneridae</taxon>
        <taxon>Pentapetalae</taxon>
        <taxon>rosids</taxon>
        <taxon>malvids</taxon>
        <taxon>Malvales</taxon>
        <taxon>Malvaceae</taxon>
        <taxon>Byttnerioideae</taxon>
        <taxon>Theobroma</taxon>
    </lineage>
</organism>
<dbReference type="Gene3D" id="1.10.10.10">
    <property type="entry name" value="Winged helix-like DNA-binding domain superfamily/Winged helix DNA-binding domain"/>
    <property type="match status" value="1"/>
</dbReference>
<accession>A0AB32WJC9</accession>
<dbReference type="RefSeq" id="XP_017979925.1">
    <property type="nucleotide sequence ID" value="XM_018124436.1"/>
</dbReference>
<keyword evidence="4" id="KW-0611">Plant defense</keyword>
<dbReference type="Gene3D" id="1.10.8.430">
    <property type="entry name" value="Helical domain of apoptotic protease-activating factors"/>
    <property type="match status" value="1"/>
</dbReference>
<feature type="domain" description="R13L1/DRL21-like LRR repeat region" evidence="9">
    <location>
        <begin position="691"/>
        <end position="818"/>
    </location>
</feature>
<dbReference type="RefSeq" id="XP_017979921.1">
    <property type="nucleotide sequence ID" value="XM_018124432.1"/>
</dbReference>
<reference evidence="11 12" key="2">
    <citation type="submission" date="2025-04" db="UniProtKB">
        <authorList>
            <consortium name="RefSeq"/>
        </authorList>
    </citation>
    <scope>IDENTIFICATION</scope>
</reference>
<dbReference type="GO" id="GO:0006952">
    <property type="term" value="P:defense response"/>
    <property type="evidence" value="ECO:0007669"/>
    <property type="project" value="UniProtKB-KW"/>
</dbReference>
<evidence type="ECO:0000313" key="15">
    <source>
        <dbReference type="RefSeq" id="XP_017979922.1"/>
    </source>
</evidence>
<dbReference type="GO" id="GO:0051707">
    <property type="term" value="P:response to other organism"/>
    <property type="evidence" value="ECO:0007669"/>
    <property type="project" value="UniProtKB-ARBA"/>
</dbReference>
<dbReference type="Gramene" id="Tc07v2_t004170.4">
    <property type="protein sequence ID" value="Tc07v2_p004170.4"/>
    <property type="gene ID" value="Tc07v2_g004170"/>
</dbReference>
<dbReference type="Pfam" id="PF00931">
    <property type="entry name" value="NB-ARC"/>
    <property type="match status" value="1"/>
</dbReference>
<evidence type="ECO:0000313" key="11">
    <source>
        <dbReference type="RefSeq" id="XP_007020985.2"/>
    </source>
</evidence>
<feature type="domain" description="NB-ARC" evidence="6">
    <location>
        <begin position="177"/>
        <end position="350"/>
    </location>
</feature>
<dbReference type="Gramene" id="Tc07v2_t004170.3">
    <property type="protein sequence ID" value="Tc07v2_p004170.3"/>
    <property type="gene ID" value="Tc07v2_g004170"/>
</dbReference>
<dbReference type="Gramene" id="Tc07v2_t004170.8">
    <property type="protein sequence ID" value="Tc07v2_p004170.8"/>
    <property type="gene ID" value="Tc07v2_g004170"/>
</dbReference>
<keyword evidence="1" id="KW-0433">Leucine-rich repeat</keyword>
<dbReference type="Gramene" id="Tc07v2_t004170.2">
    <property type="protein sequence ID" value="Tc07v2_p004170.2"/>
    <property type="gene ID" value="Tc07v2_g004170"/>
</dbReference>
<keyword evidence="3" id="KW-0547">Nucleotide-binding</keyword>
<dbReference type="Gramene" id="Tc07v2_t004170.5">
    <property type="protein sequence ID" value="Tc07v2_p004170.5"/>
    <property type="gene ID" value="Tc07v2_g004170"/>
</dbReference>
<evidence type="ECO:0000256" key="2">
    <source>
        <dbReference type="ARBA" id="ARBA00022737"/>
    </source>
</evidence>
<evidence type="ECO:0000259" key="7">
    <source>
        <dbReference type="Pfam" id="PF18052"/>
    </source>
</evidence>
<dbReference type="GO" id="GO:0005524">
    <property type="term" value="F:ATP binding"/>
    <property type="evidence" value="ECO:0007669"/>
    <property type="project" value="UniProtKB-KW"/>
</dbReference>
<evidence type="ECO:0000256" key="4">
    <source>
        <dbReference type="ARBA" id="ARBA00022821"/>
    </source>
</evidence>
<evidence type="ECO:0000313" key="13">
    <source>
        <dbReference type="RefSeq" id="XP_017979920.1"/>
    </source>
</evidence>
<dbReference type="KEGG" id="tcc:18593610"/>
<dbReference type="InterPro" id="IPR041118">
    <property type="entry name" value="Rx_N"/>
</dbReference>
<dbReference type="InterPro" id="IPR056789">
    <property type="entry name" value="LRR_R13L1-DRL21"/>
</dbReference>
<dbReference type="RefSeq" id="XP_017979919.1">
    <property type="nucleotide sequence ID" value="XM_018124430.1"/>
</dbReference>
<dbReference type="Gene3D" id="3.80.10.10">
    <property type="entry name" value="Ribonuclease Inhibitor"/>
    <property type="match status" value="5"/>
</dbReference>
<dbReference type="FunFam" id="1.10.10.10:FF:000322">
    <property type="entry name" value="Probable disease resistance protein At1g63360"/>
    <property type="match status" value="1"/>
</dbReference>
<dbReference type="Proteomes" id="UP000694886">
    <property type="component" value="Chromosome 7"/>
</dbReference>
<protein>
    <submittedName>
        <fullName evidence="11 12">Disease resistance protein RGA3</fullName>
    </submittedName>
</protein>
<evidence type="ECO:0000256" key="5">
    <source>
        <dbReference type="ARBA" id="ARBA00022840"/>
    </source>
</evidence>
<dbReference type="SUPFAM" id="SSF52540">
    <property type="entry name" value="P-loop containing nucleoside triphosphate hydrolases"/>
    <property type="match status" value="1"/>
</dbReference>
<dbReference type="GO" id="GO:0043531">
    <property type="term" value="F:ADP binding"/>
    <property type="evidence" value="ECO:0007669"/>
    <property type="project" value="InterPro"/>
</dbReference>
<dbReference type="Pfam" id="PF18052">
    <property type="entry name" value="Rx_N"/>
    <property type="match status" value="1"/>
</dbReference>
<gene>
    <name evidence="11 12 13 14 15 16 17 18" type="primary">LOC18593610</name>
</gene>
<evidence type="ECO:0000256" key="1">
    <source>
        <dbReference type="ARBA" id="ARBA00022614"/>
    </source>
</evidence>
<dbReference type="RefSeq" id="XP_007020985.2">
    <property type="nucleotide sequence ID" value="XM_007020923.2"/>
</dbReference>
<name>A0AB32WJC9_THECC</name>
<evidence type="ECO:0000313" key="10">
    <source>
        <dbReference type="Proteomes" id="UP000694886"/>
    </source>
</evidence>
<evidence type="ECO:0000313" key="12">
    <source>
        <dbReference type="RefSeq" id="XP_017979919.1"/>
    </source>
</evidence>
<evidence type="ECO:0000313" key="18">
    <source>
        <dbReference type="RefSeq" id="XP_017979925.1"/>
    </source>
</evidence>
<reference evidence="10" key="1">
    <citation type="journal article" date="1997" name="Nucleic Acids Res.">
        <title>tRNAscan-SE: a program for improved detection of transfer RNA genes in genomic sequence.</title>
        <authorList>
            <person name="Lowe T.M."/>
            <person name="Eddy S.R."/>
        </authorList>
    </citation>
    <scope>NUCLEOTIDE SEQUENCE [LARGE SCALE GENOMIC DNA]</scope>
    <source>
        <strain evidence="10">r\B97-61/B2</strain>
    </source>
</reference>
<dbReference type="Pfam" id="PF23559">
    <property type="entry name" value="WHD_DRP"/>
    <property type="match status" value="1"/>
</dbReference>
<dbReference type="RefSeq" id="XP_017979922.1">
    <property type="nucleotide sequence ID" value="XM_018124433.1"/>
</dbReference>
<feature type="domain" description="Disease resistance N-terminal" evidence="7">
    <location>
        <begin position="17"/>
        <end position="104"/>
    </location>
</feature>
<dbReference type="InterPro" id="IPR032675">
    <property type="entry name" value="LRR_dom_sf"/>
</dbReference>
<evidence type="ECO:0000313" key="14">
    <source>
        <dbReference type="RefSeq" id="XP_017979921.1"/>
    </source>
</evidence>
<dbReference type="Gene3D" id="3.40.50.300">
    <property type="entry name" value="P-loop containing nucleotide triphosphate hydrolases"/>
    <property type="match status" value="1"/>
</dbReference>
<proteinExistence type="predicted"/>
<feature type="domain" description="Disease resistance protein winged helix" evidence="8">
    <location>
        <begin position="434"/>
        <end position="505"/>
    </location>
</feature>
<dbReference type="RefSeq" id="XP_017979920.1">
    <property type="nucleotide sequence ID" value="XM_018124431.1"/>
</dbReference>
<dbReference type="Gramene" id="Tc07v2_t004170.6">
    <property type="protein sequence ID" value="Tc07v2_p004170.6"/>
    <property type="gene ID" value="Tc07v2_g004170"/>
</dbReference>
<sequence>MAVSFLYEMVGNMLSNFVSDFVSNTVSGAGQRLCLIFKRDEDLEKIRDTLTTVKEFSLDAEEKQESDPALKKSIIEVQDVVYDADDLLDEIDYEILGEKVRAREQEPGVHARKKVRKLISSFEMGPKIKEIRGRLDKAAAVISTFNLRKRVAEQDKKAKCIYRETASKVRSEIIGREKDKGEIIKLLLQEQNDHGDSISIVAIVGFGGLGKTSLAQLVYNDAEVESYFQRRIWVCVSEEFNVGIIFKKILESLEGDKVNDLCLDIYVDKLQEKLKGKKYLLVLDDVWNENNLEWDKFSQYLVFGASGSKILVTTRNKTVSSTMGVHDPYLLKGLNEDQSWVLFKQVAFQGQGQIDTDLRVIGGDVARKCKGVPLVLKCLGGLMRQKPDKNYWSSVQKNEIWKVLEKDDSIFPVLQLSYIHLPRHLKQCFAFCSLFPKDFKIFKDKLIRSWQAQGYIQLMENENVQDIGEEYFNNLLSRSFFQEEEKDAVGNIICCKMHDLIHDLALSVTGHHFHWMKDEKENISKRVRHVSSEKNSKEVVLTLLETKEIRTIFFRTHIFEDLFLQNVTFSCFNCLRMLNLSRMDIDILPDSIGELKHLRYLDLSSNNKMKVLPDTITKLHHLQTLLLEHCTSLEELPRDIQHLISLEYLNIDNCQALKYLSKGLRELTSLQRLGRFIVNSVEESFSAAATLNELRDLNDLRNSLTIEHLEKVKNVEFESKEANLKKKKRLQSLKLYWRSPLHWSPSSLASVEKDESLLNNLEPHPNLKELMVSSYGGARFSSWLSSLTNLVDLQIAHLRNCQRLPPLDHFSSLKSLTLYFSNALKRLPPLDHLSSLKCLVLVELNALEYVAESFPLHRSRSGKPFFPSLKTLCIRRCSNLKGWWRTKNENQGSIAELLCFPCLSMLEIMGCPDLTSMPLFPSLDQNLTLADASIRPLQQTLKMTMTEANMTLEEASSSSMSTCHSYSSATFPLSNLKRLRLEGIKDLEVLLEEFLLPYCPKLESLLPQKMSCLTSLQQLWVQNCPNLKDLPDWILNLTSLRSLQINECLELQSIPEGTPQLTSLEELSVQNCHNLRALPEWILNLTSLKTLRIWECLELQYMPKGTHQLTSLKELFVGKCPNLRALPDWILNLTSLKTLRIWECLELQYMPKGTHQLTSLKELLVGKCPNLRALPDWILNLTSLTKLHIQECLELQYMPEGTHQLTSLKELSIENCPHLRALPDWILNLTSLETLQIWNCLELQYMPVGISRLTFLEELYADRHNLRALQDWILNLTSLKDLYICECLASPYLQERMHNLTSLQRMIVESCPNLSSSRHSLKTLLIRGCPDIYSWRMRHSLSSLEELNVQNCPNLGKLLYRISFLITCLKTLTICKCPELQNLQMVDRLTSLQVLSISECPKLSERCEKETGILWPHIAHIPSIIIDGQQIQ</sequence>
<dbReference type="GeneID" id="18593610"/>
<evidence type="ECO:0000313" key="17">
    <source>
        <dbReference type="RefSeq" id="XP_017979924.1"/>
    </source>
</evidence>
<dbReference type="SUPFAM" id="SSF52058">
    <property type="entry name" value="L domain-like"/>
    <property type="match status" value="2"/>
</dbReference>
<evidence type="ECO:0000259" key="9">
    <source>
        <dbReference type="Pfam" id="PF25019"/>
    </source>
</evidence>
<dbReference type="Gene3D" id="1.20.5.4130">
    <property type="match status" value="1"/>
</dbReference>
<dbReference type="PANTHER" id="PTHR36766">
    <property type="entry name" value="PLANT BROAD-SPECTRUM MILDEW RESISTANCE PROTEIN RPW8"/>
    <property type="match status" value="1"/>
</dbReference>
<dbReference type="RefSeq" id="XP_017979923.1">
    <property type="nucleotide sequence ID" value="XM_018124434.1"/>
</dbReference>
<dbReference type="InterPro" id="IPR058922">
    <property type="entry name" value="WHD_DRP"/>
</dbReference>
<keyword evidence="5" id="KW-0067">ATP-binding</keyword>
<keyword evidence="2" id="KW-0677">Repeat</keyword>
<dbReference type="PANTHER" id="PTHR36766:SF40">
    <property type="entry name" value="DISEASE RESISTANCE PROTEIN RGA3"/>
    <property type="match status" value="1"/>
</dbReference>
<dbReference type="InterPro" id="IPR027417">
    <property type="entry name" value="P-loop_NTPase"/>
</dbReference>
<dbReference type="FunFam" id="3.40.50.300:FF:001091">
    <property type="entry name" value="Probable disease resistance protein At1g61300"/>
    <property type="match status" value="1"/>
</dbReference>
<dbReference type="InterPro" id="IPR036388">
    <property type="entry name" value="WH-like_DNA-bd_sf"/>
</dbReference>
<dbReference type="InterPro" id="IPR042197">
    <property type="entry name" value="Apaf_helical"/>
</dbReference>
<dbReference type="Pfam" id="PF25019">
    <property type="entry name" value="LRR_R13L1-DRL21"/>
    <property type="match status" value="1"/>
</dbReference>
<dbReference type="InterPro" id="IPR002182">
    <property type="entry name" value="NB-ARC"/>
</dbReference>
<evidence type="ECO:0000256" key="3">
    <source>
        <dbReference type="ARBA" id="ARBA00022741"/>
    </source>
</evidence>
<evidence type="ECO:0000259" key="6">
    <source>
        <dbReference type="Pfam" id="PF00931"/>
    </source>
</evidence>
<evidence type="ECO:0000313" key="16">
    <source>
        <dbReference type="RefSeq" id="XP_017979923.1"/>
    </source>
</evidence>
<evidence type="ECO:0000259" key="8">
    <source>
        <dbReference type="Pfam" id="PF23559"/>
    </source>
</evidence>